<evidence type="ECO:0000313" key="1">
    <source>
        <dbReference type="EMBL" id="MFC7125603.1"/>
    </source>
</evidence>
<dbReference type="AlphaFoldDB" id="A0ABD5X357"/>
<organism evidence="1 2">
    <name type="scientific">Halovenus rubra</name>
    <dbReference type="NCBI Taxonomy" id="869890"/>
    <lineage>
        <taxon>Archaea</taxon>
        <taxon>Methanobacteriati</taxon>
        <taxon>Methanobacteriota</taxon>
        <taxon>Stenosarchaea group</taxon>
        <taxon>Halobacteria</taxon>
        <taxon>Halobacteriales</taxon>
        <taxon>Haloarculaceae</taxon>
        <taxon>Halovenus</taxon>
    </lineage>
</organism>
<name>A0ABD5X357_9EURY</name>
<gene>
    <name evidence="1" type="ORF">ACFQJ7_06065</name>
</gene>
<evidence type="ECO:0000313" key="2">
    <source>
        <dbReference type="Proteomes" id="UP001596414"/>
    </source>
</evidence>
<protein>
    <submittedName>
        <fullName evidence="1">Uncharacterized protein</fullName>
    </submittedName>
</protein>
<sequence length="325" mass="37080">MSSVEAPRDILSDPHDIRESVADERLDIVWAISLWYNGVPIQHGSKTYYIGRDKPPSLKTLLGCSESEWEQSYKPIFYNLKKDGAFRESTILRRKVEWAPDASLIELTGELFSDHLVDLIQPWSAFNSRKGHIGDWNELLVHRTGVALAASLYLDSGWEPVCYPEISREMTPDLYAYRSDLVEKHKKSPRWGGEVITAHNDREMLERKYNGFAEDKRTSALWIFENRAQAAKAINYLSETSDVDCSIKNTPVNTSGQYSTQVLNKYIKKSKRKNQFCCSGMDRVFTITSIHDSKLNDVTRHNPADIPGSSRYIINSELGKIQNIA</sequence>
<dbReference type="EMBL" id="JBHSZQ010000007">
    <property type="protein sequence ID" value="MFC7125603.1"/>
    <property type="molecule type" value="Genomic_DNA"/>
</dbReference>
<reference evidence="1 2" key="1">
    <citation type="journal article" date="2014" name="Int. J. Syst. Evol. Microbiol.">
        <title>Complete genome sequence of Corynebacterium casei LMG S-19264T (=DSM 44701T), isolated from a smear-ripened cheese.</title>
        <authorList>
            <consortium name="US DOE Joint Genome Institute (JGI-PGF)"/>
            <person name="Walter F."/>
            <person name="Albersmeier A."/>
            <person name="Kalinowski J."/>
            <person name="Ruckert C."/>
        </authorList>
    </citation>
    <scope>NUCLEOTIDE SEQUENCE [LARGE SCALE GENOMIC DNA]</scope>
    <source>
        <strain evidence="1 2">CGMCC 4.7215</strain>
    </source>
</reference>
<dbReference type="Proteomes" id="UP001596414">
    <property type="component" value="Unassembled WGS sequence"/>
</dbReference>
<dbReference type="RefSeq" id="WP_267638604.1">
    <property type="nucleotide sequence ID" value="NZ_JAODIY010000016.1"/>
</dbReference>
<accession>A0ABD5X357</accession>
<proteinExistence type="predicted"/>
<comment type="caution">
    <text evidence="1">The sequence shown here is derived from an EMBL/GenBank/DDBJ whole genome shotgun (WGS) entry which is preliminary data.</text>
</comment>